<comment type="caution">
    <text evidence="2">The sequence shown here is derived from an EMBL/GenBank/DDBJ whole genome shotgun (WGS) entry which is preliminary data.</text>
</comment>
<feature type="domain" description="Plasmid pRiA4b Orf3-like" evidence="1">
    <location>
        <begin position="1"/>
        <end position="70"/>
    </location>
</feature>
<dbReference type="Gene3D" id="3.10.290.30">
    <property type="entry name" value="MM3350-like"/>
    <property type="match status" value="1"/>
</dbReference>
<dbReference type="InterPro" id="IPR024047">
    <property type="entry name" value="MM3350-like_sf"/>
</dbReference>
<sequence length="90" mass="10640">HSIQLEGYLFKEKKIQYPICIGGERACPPEDCGGEHGYFEMLKTLSDPENDDYEDMRTWVGEDWNPEKFGKNDVKFDNPYKRWNTAFLEK</sequence>
<dbReference type="Pfam" id="PF07929">
    <property type="entry name" value="PRiA4_ORF3"/>
    <property type="match status" value="1"/>
</dbReference>
<gene>
    <name evidence="2" type="ORF">LCGC14_2778180</name>
</gene>
<dbReference type="AlphaFoldDB" id="A0A0F8YU31"/>
<organism evidence="2">
    <name type="scientific">marine sediment metagenome</name>
    <dbReference type="NCBI Taxonomy" id="412755"/>
    <lineage>
        <taxon>unclassified sequences</taxon>
        <taxon>metagenomes</taxon>
        <taxon>ecological metagenomes</taxon>
    </lineage>
</organism>
<proteinExistence type="predicted"/>
<evidence type="ECO:0000313" key="2">
    <source>
        <dbReference type="EMBL" id="KKK84953.1"/>
    </source>
</evidence>
<dbReference type="PANTHER" id="PTHR41878:SF1">
    <property type="entry name" value="TNPR PROTEIN"/>
    <property type="match status" value="1"/>
</dbReference>
<dbReference type="EMBL" id="LAZR01051528">
    <property type="protein sequence ID" value="KKK84953.1"/>
    <property type="molecule type" value="Genomic_DNA"/>
</dbReference>
<dbReference type="InterPro" id="IPR012912">
    <property type="entry name" value="Plasmid_pRiA4b_Orf3-like"/>
</dbReference>
<protein>
    <recommendedName>
        <fullName evidence="1">Plasmid pRiA4b Orf3-like domain-containing protein</fullName>
    </recommendedName>
</protein>
<evidence type="ECO:0000259" key="1">
    <source>
        <dbReference type="Pfam" id="PF07929"/>
    </source>
</evidence>
<dbReference type="SUPFAM" id="SSF159941">
    <property type="entry name" value="MM3350-like"/>
    <property type="match status" value="1"/>
</dbReference>
<feature type="non-terminal residue" evidence="2">
    <location>
        <position position="1"/>
    </location>
</feature>
<name>A0A0F8YU31_9ZZZZ</name>
<dbReference type="PANTHER" id="PTHR41878">
    <property type="entry name" value="LEXA REPRESSOR-RELATED"/>
    <property type="match status" value="1"/>
</dbReference>
<reference evidence="2" key="1">
    <citation type="journal article" date="2015" name="Nature">
        <title>Complex archaea that bridge the gap between prokaryotes and eukaryotes.</title>
        <authorList>
            <person name="Spang A."/>
            <person name="Saw J.H."/>
            <person name="Jorgensen S.L."/>
            <person name="Zaremba-Niedzwiedzka K."/>
            <person name="Martijn J."/>
            <person name="Lind A.E."/>
            <person name="van Eijk R."/>
            <person name="Schleper C."/>
            <person name="Guy L."/>
            <person name="Ettema T.J."/>
        </authorList>
    </citation>
    <scope>NUCLEOTIDE SEQUENCE</scope>
</reference>
<accession>A0A0F8YU31</accession>